<evidence type="ECO:0000256" key="3">
    <source>
        <dbReference type="ARBA" id="ARBA00022723"/>
    </source>
</evidence>
<keyword evidence="4" id="KW-0408">Iron</keyword>
<keyword evidence="3" id="KW-0479">Metal-binding</keyword>
<keyword evidence="7" id="KW-1185">Reference proteome</keyword>
<proteinExistence type="predicted"/>
<evidence type="ECO:0000256" key="2">
    <source>
        <dbReference type="ARBA" id="ARBA00022691"/>
    </source>
</evidence>
<dbReference type="RefSeq" id="WP_109016788.1">
    <property type="nucleotide sequence ID" value="NZ_BDOQ01000019.1"/>
</dbReference>
<dbReference type="AlphaFoldDB" id="A0A2R5FBP8"/>
<gene>
    <name evidence="6" type="ORF">NMK_3257</name>
</gene>
<keyword evidence="2" id="KW-0949">S-adenosyl-L-methionine</keyword>
<dbReference type="EMBL" id="BDOQ01000019">
    <property type="protein sequence ID" value="GBG15646.1"/>
    <property type="molecule type" value="Genomic_DNA"/>
</dbReference>
<comment type="cofactor">
    <cofactor evidence="1">
        <name>[4Fe-4S] cluster</name>
        <dbReference type="ChEBI" id="CHEBI:49883"/>
    </cofactor>
</comment>
<sequence>MTVLTPTDHRRDVAGYTYVYPVVSRRAGGVSVGINLNPNNACNWACIYCQVPNLVRGAAPKIDIAQLEAELREFLGQVLHGDWLDRHVPGGMRQLQDIAFSGNGEPTSAEEFPAVIETVQRVLQDLGLLGKLKVRLITNGSLMHRESVLEAIGRLATMNGEVWFKVDRATATGMAEINQVEGNVEGAKRRLLACVAHCPTWLQTCWFAIDGLAPPETEVMAYLELIRSVALDIQGVHLYGIARQPMQPGAEHLSALSEDALLAYGERIRALGVTVNVSP</sequence>
<keyword evidence="5" id="KW-0411">Iron-sulfur</keyword>
<dbReference type="GO" id="GO:0046872">
    <property type="term" value="F:metal ion binding"/>
    <property type="evidence" value="ECO:0007669"/>
    <property type="project" value="UniProtKB-KW"/>
</dbReference>
<dbReference type="GO" id="GO:0051536">
    <property type="term" value="F:iron-sulfur cluster binding"/>
    <property type="evidence" value="ECO:0007669"/>
    <property type="project" value="UniProtKB-KW"/>
</dbReference>
<dbReference type="Gene3D" id="3.20.20.70">
    <property type="entry name" value="Aldolase class I"/>
    <property type="match status" value="1"/>
</dbReference>
<evidence type="ECO:0000256" key="5">
    <source>
        <dbReference type="ARBA" id="ARBA00023014"/>
    </source>
</evidence>
<accession>A0A2R5FBP8</accession>
<dbReference type="SFLD" id="SFLDS00029">
    <property type="entry name" value="Radical_SAM"/>
    <property type="match status" value="1"/>
</dbReference>
<dbReference type="CDD" id="cd01335">
    <property type="entry name" value="Radical_SAM"/>
    <property type="match status" value="1"/>
</dbReference>
<dbReference type="InterPro" id="IPR013785">
    <property type="entry name" value="Aldolase_TIM"/>
</dbReference>
<organism evidence="6 7">
    <name type="scientific">Novimethylophilus kurashikiensis</name>
    <dbReference type="NCBI Taxonomy" id="1825523"/>
    <lineage>
        <taxon>Bacteria</taxon>
        <taxon>Pseudomonadati</taxon>
        <taxon>Pseudomonadota</taxon>
        <taxon>Betaproteobacteria</taxon>
        <taxon>Nitrosomonadales</taxon>
        <taxon>Methylophilaceae</taxon>
        <taxon>Novimethylophilus</taxon>
    </lineage>
</organism>
<evidence type="ECO:0000313" key="6">
    <source>
        <dbReference type="EMBL" id="GBG15646.1"/>
    </source>
</evidence>
<evidence type="ECO:0008006" key="8">
    <source>
        <dbReference type="Google" id="ProtNLM"/>
    </source>
</evidence>
<dbReference type="InterPro" id="IPR058240">
    <property type="entry name" value="rSAM_sf"/>
</dbReference>
<evidence type="ECO:0000313" key="7">
    <source>
        <dbReference type="Proteomes" id="UP000245081"/>
    </source>
</evidence>
<dbReference type="OrthoDB" id="9800840at2"/>
<evidence type="ECO:0000256" key="1">
    <source>
        <dbReference type="ARBA" id="ARBA00001966"/>
    </source>
</evidence>
<comment type="caution">
    <text evidence="6">The sequence shown here is derived from an EMBL/GenBank/DDBJ whole genome shotgun (WGS) entry which is preliminary data.</text>
</comment>
<dbReference type="Proteomes" id="UP000245081">
    <property type="component" value="Unassembled WGS sequence"/>
</dbReference>
<protein>
    <recommendedName>
        <fullName evidence="8">Radical SAM protein</fullName>
    </recommendedName>
</protein>
<dbReference type="InterPro" id="IPR007197">
    <property type="entry name" value="rSAM"/>
</dbReference>
<name>A0A2R5FBP8_9PROT</name>
<reference evidence="6 7" key="1">
    <citation type="journal article" date="2018" name="Environ. Microbiol.">
        <title>Isolation and genomic characterization of Novimethylophilus kurashikiensis gen. nov. sp. nov., a new lanthanide-dependent methylotrophic species of Methylophilaceae.</title>
        <authorList>
            <person name="Lv H."/>
            <person name="Sahin N."/>
            <person name="Tani A."/>
        </authorList>
    </citation>
    <scope>NUCLEOTIDE SEQUENCE [LARGE SCALE GENOMIC DNA]</scope>
    <source>
        <strain evidence="6 7">La2-4</strain>
    </source>
</reference>
<evidence type="ECO:0000256" key="4">
    <source>
        <dbReference type="ARBA" id="ARBA00023004"/>
    </source>
</evidence>
<dbReference type="GO" id="GO:0003824">
    <property type="term" value="F:catalytic activity"/>
    <property type="evidence" value="ECO:0007669"/>
    <property type="project" value="InterPro"/>
</dbReference>
<dbReference type="SUPFAM" id="SSF102114">
    <property type="entry name" value="Radical SAM enzymes"/>
    <property type="match status" value="1"/>
</dbReference>